<proteinExistence type="predicted"/>
<evidence type="ECO:0000256" key="1">
    <source>
        <dbReference type="SAM" id="SignalP"/>
    </source>
</evidence>
<accession>A0ABX7XXK1</accession>
<feature type="signal peptide" evidence="1">
    <location>
        <begin position="1"/>
        <end position="19"/>
    </location>
</feature>
<sequence>MKRTFFLSLLAVFSMFVYAQTALEDVPVECIKPNFRAGQTIAFNYSSENSIRSTNGKEINYDVYGVLGSVTNRMSLQDVRKFFGSVVADGNFTLEVKEATPYSYVMDLKIGEIHGYKTERESEMNEVLDDMAEFFRSSHITLTFTTDMSSWIFTDSDELPSLFYDFNKQIGTTLLGTESEFGDKETFMKKAREDNNGNNMLRGFFAVFCPGIFRLPAFYNNGFQRGHIEVGAPLSGKSKKEQYVVQDTSVDSLGSIVQKIKFCYYLDQFDEWGKISDRLEKDPNFDVDKYMQKQEAVTKVSKDVYPVCVDISRNVDADGWINSYDCTITVSKNNTVATFTERLRRK</sequence>
<gene>
    <name evidence="2" type="ORF">J5A51_09205</name>
</gene>
<keyword evidence="3" id="KW-1185">Reference proteome</keyword>
<organism evidence="2 3">
    <name type="scientific">Prevotella fusca JCM 17724</name>
    <dbReference type="NCBI Taxonomy" id="1236517"/>
    <lineage>
        <taxon>Bacteria</taxon>
        <taxon>Pseudomonadati</taxon>
        <taxon>Bacteroidota</taxon>
        <taxon>Bacteroidia</taxon>
        <taxon>Bacteroidales</taxon>
        <taxon>Prevotellaceae</taxon>
        <taxon>Prevotella</taxon>
    </lineage>
</organism>
<dbReference type="RefSeq" id="WP_148301599.1">
    <property type="nucleotide sequence ID" value="NZ_BAKO01000015.1"/>
</dbReference>
<protein>
    <submittedName>
        <fullName evidence="2">Uncharacterized protein</fullName>
    </submittedName>
</protein>
<keyword evidence="1" id="KW-0732">Signal</keyword>
<feature type="chain" id="PRO_5046877705" evidence="1">
    <location>
        <begin position="20"/>
        <end position="346"/>
    </location>
</feature>
<evidence type="ECO:0000313" key="2">
    <source>
        <dbReference type="EMBL" id="QUB86280.1"/>
    </source>
</evidence>
<dbReference type="Proteomes" id="UP000682005">
    <property type="component" value="Chromosome 1"/>
</dbReference>
<dbReference type="EMBL" id="CP072370">
    <property type="protein sequence ID" value="QUB86280.1"/>
    <property type="molecule type" value="Genomic_DNA"/>
</dbReference>
<evidence type="ECO:0000313" key="3">
    <source>
        <dbReference type="Proteomes" id="UP000682005"/>
    </source>
</evidence>
<reference evidence="2 3" key="1">
    <citation type="submission" date="2021-03" db="EMBL/GenBank/DDBJ databases">
        <title>Human Oral Microbial Genomes.</title>
        <authorList>
            <person name="Johnston C.D."/>
            <person name="Chen T."/>
            <person name="Dewhirst F.E."/>
        </authorList>
    </citation>
    <scope>NUCLEOTIDE SEQUENCE [LARGE SCALE GENOMIC DNA]</scope>
    <source>
        <strain evidence="2 3">W1435</strain>
    </source>
</reference>
<name>A0ABX7XXK1_9BACT</name>